<gene>
    <name evidence="1" type="ORF">MUCCIDRAFT_115533</name>
</gene>
<name>A0A168HC27_MUCCL</name>
<comment type="caution">
    <text evidence="1">The sequence shown here is derived from an EMBL/GenBank/DDBJ whole genome shotgun (WGS) entry which is preliminary data.</text>
</comment>
<evidence type="ECO:0000313" key="2">
    <source>
        <dbReference type="Proteomes" id="UP000077051"/>
    </source>
</evidence>
<keyword evidence="2" id="KW-1185">Reference proteome</keyword>
<dbReference type="VEuPathDB" id="FungiDB:MUCCIDRAFT_115533"/>
<dbReference type="AlphaFoldDB" id="A0A168HC27"/>
<proteinExistence type="predicted"/>
<sequence>MTWNLKRSKEEIVNVVVNTSLSDRYLKWQIISEALLESYEASHNLHGHADPCLTAPITLGTKPESCNCASRNTSWPINGFMMFKRCIFQVEYCVHQTLIESLLMSQMMPTATVYPKSAVHFSLFESMIDNRLNACSSVYGFVKANNANNLRLANFDPNFKPLPSSFSEIATVYQRIKKHSMDKLHQEHGVERDVSCLACKGAPRKGITMDGNFQLKRYKSRQIDIVDDGNPNIFLASEAEKAKFGEKADVDKYDQPEATATEDCLLEDLDSDFQALSNNRRTTSNRFDKNVFLV</sequence>
<dbReference type="OrthoDB" id="2252406at2759"/>
<accession>A0A168HC27</accession>
<evidence type="ECO:0008006" key="3">
    <source>
        <dbReference type="Google" id="ProtNLM"/>
    </source>
</evidence>
<organism evidence="1 2">
    <name type="scientific">Mucor lusitanicus CBS 277.49</name>
    <dbReference type="NCBI Taxonomy" id="747725"/>
    <lineage>
        <taxon>Eukaryota</taxon>
        <taxon>Fungi</taxon>
        <taxon>Fungi incertae sedis</taxon>
        <taxon>Mucoromycota</taxon>
        <taxon>Mucoromycotina</taxon>
        <taxon>Mucoromycetes</taxon>
        <taxon>Mucorales</taxon>
        <taxon>Mucorineae</taxon>
        <taxon>Mucoraceae</taxon>
        <taxon>Mucor</taxon>
    </lineage>
</organism>
<protein>
    <recommendedName>
        <fullName evidence="3">CxC1-like cysteine cluster associated with KDZ transposases domain-containing protein</fullName>
    </recommendedName>
</protein>
<evidence type="ECO:0000313" key="1">
    <source>
        <dbReference type="EMBL" id="OAC98611.1"/>
    </source>
</evidence>
<dbReference type="Proteomes" id="UP000077051">
    <property type="component" value="Unassembled WGS sequence"/>
</dbReference>
<reference evidence="1 2" key="1">
    <citation type="submission" date="2015-06" db="EMBL/GenBank/DDBJ databases">
        <title>Expansion of signal transduction pathways in fungi by whole-genome duplication.</title>
        <authorList>
            <consortium name="DOE Joint Genome Institute"/>
            <person name="Corrochano L.M."/>
            <person name="Kuo A."/>
            <person name="Marcet-Houben M."/>
            <person name="Polaino S."/>
            <person name="Salamov A."/>
            <person name="Villalobos J.M."/>
            <person name="Alvarez M.I."/>
            <person name="Avalos J."/>
            <person name="Benito E.P."/>
            <person name="Benoit I."/>
            <person name="Burger G."/>
            <person name="Camino L.P."/>
            <person name="Canovas D."/>
            <person name="Cerda-Olmedo E."/>
            <person name="Cheng J.-F."/>
            <person name="Dominguez A."/>
            <person name="Elias M."/>
            <person name="Eslava A.P."/>
            <person name="Glaser F."/>
            <person name="Grimwood J."/>
            <person name="Gutierrez G."/>
            <person name="Heitman J."/>
            <person name="Henrissat B."/>
            <person name="Iturriaga E.A."/>
            <person name="Lang B.F."/>
            <person name="Lavin J.L."/>
            <person name="Lee S."/>
            <person name="Li W."/>
            <person name="Lindquist E."/>
            <person name="Lopez-Garcia S."/>
            <person name="Luque E.M."/>
            <person name="Marcos A.T."/>
            <person name="Martin J."/>
            <person name="Mccluskey K."/>
            <person name="Medina H.R."/>
            <person name="Miralles-Duran A."/>
            <person name="Miyazaki A."/>
            <person name="Munoz-Torres E."/>
            <person name="Oguiza J.A."/>
            <person name="Ohm R."/>
            <person name="Olmedo M."/>
            <person name="Orejas M."/>
            <person name="Ortiz-Castellanos L."/>
            <person name="Pisabarro A.G."/>
            <person name="Rodriguez-Romero J."/>
            <person name="Ruiz-Herrera J."/>
            <person name="Ruiz-Vazquez R."/>
            <person name="Sanz C."/>
            <person name="Schackwitz W."/>
            <person name="Schmutz J."/>
            <person name="Shahriari M."/>
            <person name="Shelest E."/>
            <person name="Silva-Franco F."/>
            <person name="Soanes D."/>
            <person name="Syed K."/>
            <person name="Tagua V.G."/>
            <person name="Talbot N.J."/>
            <person name="Thon M."/>
            <person name="De Vries R.P."/>
            <person name="Wiebenga A."/>
            <person name="Yadav J.S."/>
            <person name="Braun E.L."/>
            <person name="Baker S."/>
            <person name="Garre V."/>
            <person name="Horwitz B."/>
            <person name="Torres-Martinez S."/>
            <person name="Idnurm A."/>
            <person name="Herrera-Estrella A."/>
            <person name="Gabaldon T."/>
            <person name="Grigoriev I.V."/>
        </authorList>
    </citation>
    <scope>NUCLEOTIDE SEQUENCE [LARGE SCALE GENOMIC DNA]</scope>
    <source>
        <strain evidence="1 2">CBS 277.49</strain>
    </source>
</reference>
<dbReference type="EMBL" id="AMYB01000010">
    <property type="protein sequence ID" value="OAC98611.1"/>
    <property type="molecule type" value="Genomic_DNA"/>
</dbReference>